<keyword evidence="2" id="KW-0479">Metal-binding</keyword>
<dbReference type="SUPFAM" id="SSF47741">
    <property type="entry name" value="CO dehydrogenase ISP C-domain like"/>
    <property type="match status" value="1"/>
</dbReference>
<keyword evidence="3 7" id="KW-0560">Oxidoreductase</keyword>
<gene>
    <name evidence="7" type="ORF">HD601_000708</name>
</gene>
<dbReference type="GO" id="GO:0051537">
    <property type="term" value="F:2 iron, 2 sulfur cluster binding"/>
    <property type="evidence" value="ECO:0007669"/>
    <property type="project" value="UniProtKB-KW"/>
</dbReference>
<keyword evidence="1" id="KW-0001">2Fe-2S</keyword>
<keyword evidence="5" id="KW-0411">Iron-sulfur</keyword>
<keyword evidence="4" id="KW-0408">Iron</keyword>
<evidence type="ECO:0000256" key="5">
    <source>
        <dbReference type="ARBA" id="ARBA00023014"/>
    </source>
</evidence>
<reference evidence="7 8" key="1">
    <citation type="submission" date="2020-08" db="EMBL/GenBank/DDBJ databases">
        <title>Sequencing the genomes of 1000 actinobacteria strains.</title>
        <authorList>
            <person name="Klenk H.-P."/>
        </authorList>
    </citation>
    <scope>NUCLEOTIDE SEQUENCE [LARGE SCALE GENOMIC DNA]</scope>
    <source>
        <strain evidence="7 8">DSM 102122</strain>
    </source>
</reference>
<dbReference type="PANTHER" id="PTHR44379">
    <property type="entry name" value="OXIDOREDUCTASE WITH IRON-SULFUR SUBUNIT"/>
    <property type="match status" value="1"/>
</dbReference>
<evidence type="ECO:0000256" key="2">
    <source>
        <dbReference type="ARBA" id="ARBA00022723"/>
    </source>
</evidence>
<dbReference type="PANTHER" id="PTHR44379:SF2">
    <property type="entry name" value="BLR6218 PROTEIN"/>
    <property type="match status" value="1"/>
</dbReference>
<evidence type="ECO:0000256" key="3">
    <source>
        <dbReference type="ARBA" id="ARBA00023002"/>
    </source>
</evidence>
<dbReference type="Gene3D" id="3.10.20.30">
    <property type="match status" value="1"/>
</dbReference>
<dbReference type="InterPro" id="IPR036010">
    <property type="entry name" value="2Fe-2S_ferredoxin-like_sf"/>
</dbReference>
<dbReference type="FunFam" id="1.10.150.120:FF:000003">
    <property type="entry name" value="Carbon monoxide dehydrogenase, small subunit"/>
    <property type="match status" value="1"/>
</dbReference>
<dbReference type="Pfam" id="PF01799">
    <property type="entry name" value="Fer2_2"/>
    <property type="match status" value="1"/>
</dbReference>
<evidence type="ECO:0000313" key="8">
    <source>
        <dbReference type="Proteomes" id="UP000542813"/>
    </source>
</evidence>
<dbReference type="Proteomes" id="UP000542813">
    <property type="component" value="Unassembled WGS sequence"/>
</dbReference>
<dbReference type="InterPro" id="IPR006058">
    <property type="entry name" value="2Fe2S_fd_BS"/>
</dbReference>
<dbReference type="AlphaFoldDB" id="A0A7W9LJJ9"/>
<dbReference type="InterPro" id="IPR001041">
    <property type="entry name" value="2Fe-2S_ferredoxin-type"/>
</dbReference>
<dbReference type="InterPro" id="IPR036884">
    <property type="entry name" value="2Fe-2S-bd_dom_sf"/>
</dbReference>
<organism evidence="7 8">
    <name type="scientific">Jiangella mangrovi</name>
    <dbReference type="NCBI Taxonomy" id="1524084"/>
    <lineage>
        <taxon>Bacteria</taxon>
        <taxon>Bacillati</taxon>
        <taxon>Actinomycetota</taxon>
        <taxon>Actinomycetes</taxon>
        <taxon>Jiangellales</taxon>
        <taxon>Jiangellaceae</taxon>
        <taxon>Jiangella</taxon>
    </lineage>
</organism>
<dbReference type="EMBL" id="JACHMM010000001">
    <property type="protein sequence ID" value="MBB5786133.1"/>
    <property type="molecule type" value="Genomic_DNA"/>
</dbReference>
<keyword evidence="8" id="KW-1185">Reference proteome</keyword>
<evidence type="ECO:0000256" key="1">
    <source>
        <dbReference type="ARBA" id="ARBA00022714"/>
    </source>
</evidence>
<proteinExistence type="predicted"/>
<feature type="domain" description="2Fe-2S ferredoxin-type" evidence="6">
    <location>
        <begin position="4"/>
        <end position="79"/>
    </location>
</feature>
<evidence type="ECO:0000259" key="6">
    <source>
        <dbReference type="PROSITE" id="PS51085"/>
    </source>
</evidence>
<dbReference type="GO" id="GO:0046872">
    <property type="term" value="F:metal ion binding"/>
    <property type="evidence" value="ECO:0007669"/>
    <property type="project" value="UniProtKB-KW"/>
</dbReference>
<dbReference type="InterPro" id="IPR002888">
    <property type="entry name" value="2Fe-2S-bd"/>
</dbReference>
<dbReference type="SUPFAM" id="SSF54292">
    <property type="entry name" value="2Fe-2S ferredoxin-like"/>
    <property type="match status" value="1"/>
</dbReference>
<dbReference type="EC" id="1.2.7.4" evidence="7"/>
<dbReference type="InterPro" id="IPR051452">
    <property type="entry name" value="Diverse_Oxidoreductases"/>
</dbReference>
<dbReference type="Gene3D" id="1.10.150.120">
    <property type="entry name" value="[2Fe-2S]-binding domain"/>
    <property type="match status" value="1"/>
</dbReference>
<name>A0A7W9LJJ9_9ACTN</name>
<protein>
    <submittedName>
        <fullName evidence="7">Carbon-monoxide dehydrogenase small subunit</fullName>
        <ecNumber evidence="7">1.2.7.4</ecNumber>
    </submittedName>
</protein>
<evidence type="ECO:0000313" key="7">
    <source>
        <dbReference type="EMBL" id="MBB5786133.1"/>
    </source>
</evidence>
<comment type="caution">
    <text evidence="7">The sequence shown here is derived from an EMBL/GenBank/DDBJ whole genome shotgun (WGS) entry which is preliminary data.</text>
</comment>
<evidence type="ECO:0000256" key="4">
    <source>
        <dbReference type="ARBA" id="ARBA00023004"/>
    </source>
</evidence>
<accession>A0A7W9LJJ9</accession>
<sequence length="161" mass="16565">MAERETALTVNGRECTFAAPSAALVDVLRDELGLTGPKLSCGQGFCGACTVLVDGAAASSCSVLVADLDGSDVTTVEGLADGDRLHPVQRAFAEQSGFQCGYCTPGMVMTTVALLAEHPDPTDAEIAAYFEGNLCRCTGYAAIAAAVRTAVRTAGEVRRAD</sequence>
<dbReference type="RefSeq" id="WP_184819388.1">
    <property type="nucleotide sequence ID" value="NZ_JACHMM010000001.1"/>
</dbReference>
<dbReference type="PROSITE" id="PS00197">
    <property type="entry name" value="2FE2S_FER_1"/>
    <property type="match status" value="1"/>
</dbReference>
<dbReference type="GO" id="GO:0043885">
    <property type="term" value="F:anaerobic carbon-monoxide dehydrogenase activity"/>
    <property type="evidence" value="ECO:0007669"/>
    <property type="project" value="UniProtKB-EC"/>
</dbReference>
<dbReference type="PROSITE" id="PS51085">
    <property type="entry name" value="2FE2S_FER_2"/>
    <property type="match status" value="1"/>
</dbReference>
<dbReference type="InterPro" id="IPR012675">
    <property type="entry name" value="Beta-grasp_dom_sf"/>
</dbReference>
<dbReference type="Pfam" id="PF00111">
    <property type="entry name" value="Fer2"/>
    <property type="match status" value="1"/>
</dbReference>